<evidence type="ECO:0000313" key="3">
    <source>
        <dbReference type="EMBL" id="MFB9819515.1"/>
    </source>
</evidence>
<reference evidence="3 4" key="1">
    <citation type="submission" date="2024-09" db="EMBL/GenBank/DDBJ databases">
        <authorList>
            <person name="Sun Q."/>
            <person name="Mori K."/>
        </authorList>
    </citation>
    <scope>NUCLEOTIDE SEQUENCE [LARGE SCALE GENOMIC DNA]</scope>
    <source>
        <strain evidence="3 4">JCM 1334</strain>
    </source>
</reference>
<dbReference type="PRINTS" id="PR00420">
    <property type="entry name" value="RNGMNOXGNASE"/>
</dbReference>
<dbReference type="InterPro" id="IPR050631">
    <property type="entry name" value="PheA/TfdB_FAD_monoxygenase"/>
</dbReference>
<protein>
    <submittedName>
        <fullName evidence="3">FAD-dependent oxidoreductase</fullName>
    </submittedName>
</protein>
<organism evidence="3 4">
    <name type="scientific">Arthrobacter ramosus</name>
    <dbReference type="NCBI Taxonomy" id="1672"/>
    <lineage>
        <taxon>Bacteria</taxon>
        <taxon>Bacillati</taxon>
        <taxon>Actinomycetota</taxon>
        <taxon>Actinomycetes</taxon>
        <taxon>Micrococcales</taxon>
        <taxon>Micrococcaceae</taxon>
        <taxon>Arthrobacter</taxon>
    </lineage>
</organism>
<evidence type="ECO:0000313" key="4">
    <source>
        <dbReference type="Proteomes" id="UP001589702"/>
    </source>
</evidence>
<evidence type="ECO:0000256" key="1">
    <source>
        <dbReference type="ARBA" id="ARBA00023002"/>
    </source>
</evidence>
<dbReference type="RefSeq" id="WP_234752931.1">
    <property type="nucleotide sequence ID" value="NZ_BAAAWN010000001.1"/>
</dbReference>
<keyword evidence="4" id="KW-1185">Reference proteome</keyword>
<gene>
    <name evidence="3" type="ORF">ACFFP1_08360</name>
</gene>
<dbReference type="SUPFAM" id="SSF51905">
    <property type="entry name" value="FAD/NAD(P)-binding domain"/>
    <property type="match status" value="1"/>
</dbReference>
<sequence>MDQPESTTCVIAGGGPAGVMLGLLLARSGVDVTVLEKHADFLRDFRGDTVHPSTIRLLDELGLGEGFRALPQSKLGNFKLPAGGKEVTLVDFDRLKPPYDYVAMVPQWDLLNFLVDAAQQEPQFTLRMNTEATDLLYDDGGKVAGVAYRSRDAASGEETGTGELRATLTVACDGRSSVLRQKAGLVPREFPVPFDTWWFRLSRRADEQGQLASIMPRFSGTDVLLSLTRKDFYQIAYIAEKGKDPQMRAEGVESFRARVARIRPDLADRVDEIRSMDDLHLLDVKLNRIKPWHKPGLLLIGDAAHAMSPAGGVGINLAIQDAVAAAQRIARPLLQGTLGEADLASVQKRRWFPTVVIQSMQLLIQKAVFGPAVRGQLVGPPGPVVFISRHVPGFGKLPALMIAFGPRPEHAPDFARRKPTVNRKPA</sequence>
<dbReference type="Gene3D" id="3.50.50.60">
    <property type="entry name" value="FAD/NAD(P)-binding domain"/>
    <property type="match status" value="1"/>
</dbReference>
<dbReference type="InterPro" id="IPR002938">
    <property type="entry name" value="FAD-bd"/>
</dbReference>
<dbReference type="InterPro" id="IPR036188">
    <property type="entry name" value="FAD/NAD-bd_sf"/>
</dbReference>
<feature type="domain" description="FAD-binding" evidence="2">
    <location>
        <begin position="7"/>
        <end position="349"/>
    </location>
</feature>
<evidence type="ECO:0000259" key="2">
    <source>
        <dbReference type="Pfam" id="PF01494"/>
    </source>
</evidence>
<dbReference type="NCBIfam" id="NF004833">
    <property type="entry name" value="PRK06185.1-1"/>
    <property type="match status" value="1"/>
</dbReference>
<dbReference type="EMBL" id="JBHMBC010000010">
    <property type="protein sequence ID" value="MFB9819515.1"/>
    <property type="molecule type" value="Genomic_DNA"/>
</dbReference>
<comment type="caution">
    <text evidence="3">The sequence shown here is derived from an EMBL/GenBank/DDBJ whole genome shotgun (WGS) entry which is preliminary data.</text>
</comment>
<name>A0ABV5Y093_ARTRM</name>
<keyword evidence="1" id="KW-0560">Oxidoreductase</keyword>
<dbReference type="Proteomes" id="UP001589702">
    <property type="component" value="Unassembled WGS sequence"/>
</dbReference>
<dbReference type="Pfam" id="PF01494">
    <property type="entry name" value="FAD_binding_3"/>
    <property type="match status" value="1"/>
</dbReference>
<accession>A0ABV5Y093</accession>
<dbReference type="PANTHER" id="PTHR43476:SF5">
    <property type="entry name" value="FAD-DEPENDENT MONOOXYGENASE"/>
    <property type="match status" value="1"/>
</dbReference>
<proteinExistence type="predicted"/>
<dbReference type="PANTHER" id="PTHR43476">
    <property type="entry name" value="3-(3-HYDROXY-PHENYL)PROPIONATE/3-HYDROXYCINNAMIC ACID HYDROXYLASE"/>
    <property type="match status" value="1"/>
</dbReference>
<dbReference type="NCBIfam" id="NF004834">
    <property type="entry name" value="PRK06185.1-3"/>
    <property type="match status" value="1"/>
</dbReference>